<accession>A0A814QUF7</accession>
<dbReference type="PROSITE" id="PS00079">
    <property type="entry name" value="MULTICOPPER_OXIDASE1"/>
    <property type="match status" value="1"/>
</dbReference>
<evidence type="ECO:0000313" key="6">
    <source>
        <dbReference type="EMBL" id="CAF1123807.1"/>
    </source>
</evidence>
<evidence type="ECO:0000256" key="3">
    <source>
        <dbReference type="ARBA" id="ARBA00023002"/>
    </source>
</evidence>
<evidence type="ECO:0000313" key="7">
    <source>
        <dbReference type="Proteomes" id="UP000663864"/>
    </source>
</evidence>
<protein>
    <recommendedName>
        <fullName evidence="5">MAM domain-containing protein</fullName>
    </recommendedName>
</protein>
<evidence type="ECO:0000256" key="4">
    <source>
        <dbReference type="SAM" id="MobiDB-lite"/>
    </source>
</evidence>
<dbReference type="GO" id="GO:0005507">
    <property type="term" value="F:copper ion binding"/>
    <property type="evidence" value="ECO:0007669"/>
    <property type="project" value="InterPro"/>
</dbReference>
<dbReference type="InterPro" id="IPR045087">
    <property type="entry name" value="Cu-oxidase_fam"/>
</dbReference>
<dbReference type="Proteomes" id="UP000663864">
    <property type="component" value="Unassembled WGS sequence"/>
</dbReference>
<dbReference type="InterPro" id="IPR008972">
    <property type="entry name" value="Cupredoxin"/>
</dbReference>
<keyword evidence="2" id="KW-0479">Metal-binding</keyword>
<organism evidence="6 7">
    <name type="scientific">Rotaria sordida</name>
    <dbReference type="NCBI Taxonomy" id="392033"/>
    <lineage>
        <taxon>Eukaryota</taxon>
        <taxon>Metazoa</taxon>
        <taxon>Spiralia</taxon>
        <taxon>Gnathifera</taxon>
        <taxon>Rotifera</taxon>
        <taxon>Eurotatoria</taxon>
        <taxon>Bdelloidea</taxon>
        <taxon>Philodinida</taxon>
        <taxon>Philodinidae</taxon>
        <taxon>Rotaria</taxon>
    </lineage>
</organism>
<dbReference type="PANTHER" id="PTHR11709:SF511">
    <property type="entry name" value="LACCASE"/>
    <property type="match status" value="1"/>
</dbReference>
<dbReference type="InterPro" id="IPR001117">
    <property type="entry name" value="Cu-oxidase_2nd"/>
</dbReference>
<dbReference type="CDD" id="cd04205">
    <property type="entry name" value="CuRO_2_LCC_like"/>
    <property type="match status" value="1"/>
</dbReference>
<feature type="domain" description="MAM" evidence="5">
    <location>
        <begin position="49"/>
        <end position="205"/>
    </location>
</feature>
<evidence type="ECO:0000259" key="5">
    <source>
        <dbReference type="PROSITE" id="PS50060"/>
    </source>
</evidence>
<dbReference type="GO" id="GO:0016491">
    <property type="term" value="F:oxidoreductase activity"/>
    <property type="evidence" value="ECO:0007669"/>
    <property type="project" value="UniProtKB-KW"/>
</dbReference>
<dbReference type="Gene3D" id="2.60.40.420">
    <property type="entry name" value="Cupredoxins - blue copper proteins"/>
    <property type="match status" value="2"/>
</dbReference>
<dbReference type="Pfam" id="PF00629">
    <property type="entry name" value="MAM"/>
    <property type="match status" value="1"/>
</dbReference>
<keyword evidence="3" id="KW-0560">Oxidoreductase</keyword>
<reference evidence="6" key="1">
    <citation type="submission" date="2021-02" db="EMBL/GenBank/DDBJ databases">
        <authorList>
            <person name="Nowell W R."/>
        </authorList>
    </citation>
    <scope>NUCLEOTIDE SEQUENCE</scope>
</reference>
<dbReference type="SUPFAM" id="SSF49503">
    <property type="entry name" value="Cupredoxins"/>
    <property type="match status" value="2"/>
</dbReference>
<dbReference type="PROSITE" id="PS50060">
    <property type="entry name" value="MAM_2"/>
    <property type="match status" value="1"/>
</dbReference>
<evidence type="ECO:0000256" key="1">
    <source>
        <dbReference type="ARBA" id="ARBA00010609"/>
    </source>
</evidence>
<dbReference type="PANTHER" id="PTHR11709">
    <property type="entry name" value="MULTI-COPPER OXIDASE"/>
    <property type="match status" value="1"/>
</dbReference>
<dbReference type="InterPro" id="IPR000998">
    <property type="entry name" value="MAM_dom"/>
</dbReference>
<name>A0A814QUF7_9BILA</name>
<dbReference type="InterPro" id="IPR013320">
    <property type="entry name" value="ConA-like_dom_sf"/>
</dbReference>
<dbReference type="InterPro" id="IPR033138">
    <property type="entry name" value="Cu_oxidase_CS"/>
</dbReference>
<feature type="region of interest" description="Disordered" evidence="4">
    <location>
        <begin position="202"/>
        <end position="222"/>
    </location>
</feature>
<evidence type="ECO:0000256" key="2">
    <source>
        <dbReference type="ARBA" id="ARBA00022723"/>
    </source>
</evidence>
<dbReference type="InterPro" id="IPR011707">
    <property type="entry name" value="Cu-oxidase-like_N"/>
</dbReference>
<dbReference type="GO" id="GO:0016020">
    <property type="term" value="C:membrane"/>
    <property type="evidence" value="ECO:0007669"/>
    <property type="project" value="InterPro"/>
</dbReference>
<dbReference type="AlphaFoldDB" id="A0A814QUF7"/>
<feature type="compositionally biased region" description="Low complexity" evidence="4">
    <location>
        <begin position="203"/>
        <end position="222"/>
    </location>
</feature>
<dbReference type="Gene3D" id="2.60.120.200">
    <property type="match status" value="1"/>
</dbReference>
<comment type="similarity">
    <text evidence="1">Belongs to the multicopper oxidase family.</text>
</comment>
<dbReference type="SUPFAM" id="SSF49899">
    <property type="entry name" value="Concanavalin A-like lectins/glucanases"/>
    <property type="match status" value="1"/>
</dbReference>
<sequence>MTGDCQFTLTSEGSNNLALSNGNFPSSNNPTQPLSDVTAVRSLTTPNNEPCNFPYNHTLGDWEMYFCRAYSNSNFTCPTNSGLGQCSIGKFAAIAASGIGAYDQTYVTDVNQSSSAIQCLDFYYYIPGTSSNARMQVGWKADADTQQIIELTAHSENRWQNSRSSFIAPSSSSYQLTFRMMRDAVSFNHVFGLDEIKIYDQPSDSNMTTTTTESATTESTTTTSILPGTTTIALTTTTSITTTVSTTPSLFESSVITQDVEETLSSNVPIITTSGELVVTNGNEFTSVDIVNEPPRFPLSDVSSIIEPTDNNERCKLPYQSSIDNSTNITSSYIWFCYKNQCPTESQELANCKSEETAIHWHGLIQRNTLHMDGVPGITQCAILPNQSFVYTYSTGDQSGTYWYHSYYAIQYGDGLKGVLIIKDQNDPWKNFYQDEEVLQITDWYHTSAHILLQSYLYPGTLDPIPDTGLINGIGQFNCTLNETCSYYRTSIRAGTIKRYRIINTSIYARITLTIDQYQMRLIEADGIYLDGNKYLRALRLSPGQRYSVLITAKKNFFH</sequence>
<gene>
    <name evidence="6" type="ORF">ZHD862_LOCUS18774</name>
</gene>
<dbReference type="EMBL" id="CAJNOT010000992">
    <property type="protein sequence ID" value="CAF1123807.1"/>
    <property type="molecule type" value="Genomic_DNA"/>
</dbReference>
<comment type="caution">
    <text evidence="6">The sequence shown here is derived from an EMBL/GenBank/DDBJ whole genome shotgun (WGS) entry which is preliminary data.</text>
</comment>
<proteinExistence type="inferred from homology"/>
<dbReference type="Pfam" id="PF00394">
    <property type="entry name" value="Cu-oxidase"/>
    <property type="match status" value="1"/>
</dbReference>
<dbReference type="Pfam" id="PF07732">
    <property type="entry name" value="Cu-oxidase_3"/>
    <property type="match status" value="1"/>
</dbReference>